<reference evidence="1" key="1">
    <citation type="journal article" date="2015" name="Nature">
        <title>Complex archaea that bridge the gap between prokaryotes and eukaryotes.</title>
        <authorList>
            <person name="Spang A."/>
            <person name="Saw J.H."/>
            <person name="Jorgensen S.L."/>
            <person name="Zaremba-Niedzwiedzka K."/>
            <person name="Martijn J."/>
            <person name="Lind A.E."/>
            <person name="van Eijk R."/>
            <person name="Schleper C."/>
            <person name="Guy L."/>
            <person name="Ettema T.J."/>
        </authorList>
    </citation>
    <scope>NUCLEOTIDE SEQUENCE</scope>
</reference>
<protein>
    <submittedName>
        <fullName evidence="1">Uncharacterized protein</fullName>
    </submittedName>
</protein>
<comment type="caution">
    <text evidence="1">The sequence shown here is derived from an EMBL/GenBank/DDBJ whole genome shotgun (WGS) entry which is preliminary data.</text>
</comment>
<dbReference type="EMBL" id="LAZR01014357">
    <property type="protein sequence ID" value="KKM17843.1"/>
    <property type="molecule type" value="Genomic_DNA"/>
</dbReference>
<gene>
    <name evidence="1" type="ORF">LCGC14_1671660</name>
</gene>
<proteinExistence type="predicted"/>
<evidence type="ECO:0000313" key="1">
    <source>
        <dbReference type="EMBL" id="KKM17843.1"/>
    </source>
</evidence>
<sequence>MVSGKINMETARAEMIEYTFKELVIVFNQELQVEYGARYDRFAGWIKKGLILGRFLEYVRRN</sequence>
<name>A0A0F9K6X9_9ZZZZ</name>
<accession>A0A0F9K6X9</accession>
<dbReference type="AlphaFoldDB" id="A0A0F9K6X9"/>
<organism evidence="1">
    <name type="scientific">marine sediment metagenome</name>
    <dbReference type="NCBI Taxonomy" id="412755"/>
    <lineage>
        <taxon>unclassified sequences</taxon>
        <taxon>metagenomes</taxon>
        <taxon>ecological metagenomes</taxon>
    </lineage>
</organism>